<feature type="domain" description="Helicase C-terminal" evidence="13">
    <location>
        <begin position="339"/>
        <end position="507"/>
    </location>
</feature>
<dbReference type="CDD" id="cd18805">
    <property type="entry name" value="SF2_C_suv3"/>
    <property type="match status" value="1"/>
</dbReference>
<dbReference type="Pfam" id="PF22527">
    <property type="entry name" value="DEXQc_Suv3"/>
    <property type="match status" value="1"/>
</dbReference>
<dbReference type="Gene3D" id="1.10.1740.140">
    <property type="match status" value="1"/>
</dbReference>
<dbReference type="Pfam" id="PF12513">
    <property type="entry name" value="SUV3_C"/>
    <property type="match status" value="1"/>
</dbReference>
<dbReference type="InterPro" id="IPR027417">
    <property type="entry name" value="P-loop_NTPase"/>
</dbReference>
<dbReference type="Proteomes" id="UP001642520">
    <property type="component" value="Unassembled WGS sequence"/>
</dbReference>
<evidence type="ECO:0000256" key="12">
    <source>
        <dbReference type="ARBA" id="ARBA00047984"/>
    </source>
</evidence>
<dbReference type="EMBL" id="CAXAJV020001289">
    <property type="protein sequence ID" value="CAL7938681.1"/>
    <property type="molecule type" value="Genomic_DNA"/>
</dbReference>
<evidence type="ECO:0000256" key="2">
    <source>
        <dbReference type="ARBA" id="ARBA00001946"/>
    </source>
</evidence>
<keyword evidence="8" id="KW-0347">Helicase</keyword>
<dbReference type="InterPro" id="IPR041082">
    <property type="entry name" value="Suv3_C_1"/>
</dbReference>
<evidence type="ECO:0000259" key="13">
    <source>
        <dbReference type="PROSITE" id="PS51194"/>
    </source>
</evidence>
<comment type="cofactor">
    <cofactor evidence="1">
        <name>Mn(2+)</name>
        <dbReference type="ChEBI" id="CHEBI:29035"/>
    </cofactor>
</comment>
<evidence type="ECO:0000313" key="15">
    <source>
        <dbReference type="Proteomes" id="UP001642520"/>
    </source>
</evidence>
<dbReference type="Pfam" id="PF00271">
    <property type="entry name" value="Helicase_C"/>
    <property type="match status" value="1"/>
</dbReference>
<evidence type="ECO:0000256" key="1">
    <source>
        <dbReference type="ARBA" id="ARBA00001936"/>
    </source>
</evidence>
<dbReference type="Gene3D" id="1.20.58.1080">
    <property type="match status" value="1"/>
</dbReference>
<dbReference type="InterPro" id="IPR044774">
    <property type="entry name" value="Suv3_DEXQc"/>
</dbReference>
<dbReference type="SMART" id="SM00490">
    <property type="entry name" value="HELICc"/>
    <property type="match status" value="1"/>
</dbReference>
<reference evidence="14 15" key="1">
    <citation type="submission" date="2024-08" db="EMBL/GenBank/DDBJ databases">
        <authorList>
            <person name="Will J Nash"/>
            <person name="Angela Man"/>
            <person name="Seanna McTaggart"/>
            <person name="Kendall Baker"/>
            <person name="Tom Barker"/>
            <person name="Leah Catchpole"/>
            <person name="Alex Durrant"/>
            <person name="Karim Gharbi"/>
            <person name="Naomi Irish"/>
            <person name="Gemy Kaithakottil"/>
            <person name="Debby Ku"/>
            <person name="Aaliyah Providence"/>
            <person name="Felix Shaw"/>
            <person name="David Swarbreck"/>
            <person name="Chris Watkins"/>
            <person name="Ann M. McCartney"/>
            <person name="Giulio Formenti"/>
            <person name="Alice Mouton"/>
            <person name="Noel Vella"/>
            <person name="Bjorn M von Reumont"/>
            <person name="Adriana Vella"/>
            <person name="Wilfried Haerty"/>
        </authorList>
    </citation>
    <scope>NUCLEOTIDE SEQUENCE [LARGE SCALE GENOMIC DNA]</scope>
</reference>
<proteinExistence type="inferred from homology"/>
<evidence type="ECO:0000256" key="4">
    <source>
        <dbReference type="ARBA" id="ARBA00008708"/>
    </source>
</evidence>
<dbReference type="SUPFAM" id="SSF52540">
    <property type="entry name" value="P-loop containing nucleoside triphosphate hydrolases"/>
    <property type="match status" value="2"/>
</dbReference>
<dbReference type="InterPro" id="IPR001650">
    <property type="entry name" value="Helicase_C-like"/>
</dbReference>
<comment type="subcellular location">
    <subcellularLocation>
        <location evidence="3">Mitochondrion</location>
    </subcellularLocation>
</comment>
<comment type="similarity">
    <text evidence="4">Belongs to the helicase family.</text>
</comment>
<keyword evidence="10" id="KW-0809">Transit peptide</keyword>
<evidence type="ECO:0000256" key="11">
    <source>
        <dbReference type="ARBA" id="ARBA00023128"/>
    </source>
</evidence>
<dbReference type="Pfam" id="PF18147">
    <property type="entry name" value="Suv3_C_1"/>
    <property type="match status" value="1"/>
</dbReference>
<dbReference type="PANTHER" id="PTHR12131">
    <property type="entry name" value="ATP-DEPENDENT RNA AND DNA HELICASE"/>
    <property type="match status" value="1"/>
</dbReference>
<sequence length="739" mass="84082">MVPIMFVVTEQLKRRSNFLASSFLRQLNPAVKCVQSVRRKQTNNKRSINSLFTPVNVKTDINEKNVGVELTGSLNKRKIIQILCDFANKVTIMELSAKHGIDKEIFIKIMNSFRKYCLTSDSLPTDLHVILSDIIQGAGNVTDIFPYFLRYAKQMYPHMDYLDELKKISDLRNPPFWYPIARSKKRKIIFHAGPTNSGKTYHALQRFMSAKTGVYCGPLKLLATEVFNKCNAMGTPCDLITGEEHRYAKHVTTPANHVSCSIEMANLQNVYEVAVIDEIQLIRDSGRGWAWTRALLGIAADEIHLCGEYAALTIVQSICLTTGETVEVQEYTRLTDLKVEKSALCSLKNVQPGDCIVCFSRNEIFTVTNAIKKMGKEVAVIYGSLPPGTKLAQAARFNDINDPCKILVATNAIGMGLNLHVRRIIFYSLSQPTVNEKGEVEMDTISVSATLQIAGRAGRYGTQWSKGYVTTFKPEDLPLLKSLLEQTPEEIVRAGLQPTADQIELYAYYLPDTPLSNLINIFIALCELDDSLYFICNLEDFKFLAEMIQHIPLPLRTRYVFCCAPVNRKIPFTCNMFLKYARQCSNNKQATASWLCSEIGWPPNTPKSIAELIRLEGIFDILDTYLWLSYRMSDLFPDGDSVRRLQQELDKIIEKGIKGITEIFRNTDTHPEDDQLLRTDAKFPNKNIEIKETLTNKLISRGLLTPKMLEQLKTEWFSEQRKKERHEKVIHENKHKFRG</sequence>
<evidence type="ECO:0000313" key="14">
    <source>
        <dbReference type="EMBL" id="CAL7938681.1"/>
    </source>
</evidence>
<evidence type="ECO:0000256" key="7">
    <source>
        <dbReference type="ARBA" id="ARBA00022801"/>
    </source>
</evidence>
<dbReference type="PANTHER" id="PTHR12131:SF1">
    <property type="entry name" value="ATP-DEPENDENT RNA HELICASE SUPV3L1, MITOCHONDRIAL-RELATED"/>
    <property type="match status" value="1"/>
</dbReference>
<dbReference type="InterPro" id="IPR022192">
    <property type="entry name" value="SUV3_C"/>
</dbReference>
<keyword evidence="6" id="KW-0547">Nucleotide-binding</keyword>
<evidence type="ECO:0000256" key="10">
    <source>
        <dbReference type="ARBA" id="ARBA00022946"/>
    </source>
</evidence>
<dbReference type="Gene3D" id="3.40.50.300">
    <property type="entry name" value="P-loop containing nucleotide triphosphate hydrolases"/>
    <property type="match status" value="2"/>
</dbReference>
<accession>A0ABP1NCF8</accession>
<dbReference type="InterPro" id="IPR041453">
    <property type="entry name" value="Suv3_N"/>
</dbReference>
<comment type="caution">
    <text evidence="14">The sequence shown here is derived from an EMBL/GenBank/DDBJ whole genome shotgun (WGS) entry which is preliminary data.</text>
</comment>
<dbReference type="EC" id="3.6.4.13" evidence="5"/>
<dbReference type="InterPro" id="IPR055206">
    <property type="entry name" value="DEXQc_SUV3"/>
</dbReference>
<dbReference type="PROSITE" id="PS51194">
    <property type="entry name" value="HELICASE_CTER"/>
    <property type="match status" value="1"/>
</dbReference>
<keyword evidence="15" id="KW-1185">Reference proteome</keyword>
<name>A0ABP1NCF8_XYLVO</name>
<organism evidence="14 15">
    <name type="scientific">Xylocopa violacea</name>
    <name type="common">Violet carpenter bee</name>
    <name type="synonym">Apis violacea</name>
    <dbReference type="NCBI Taxonomy" id="135666"/>
    <lineage>
        <taxon>Eukaryota</taxon>
        <taxon>Metazoa</taxon>
        <taxon>Ecdysozoa</taxon>
        <taxon>Arthropoda</taxon>
        <taxon>Hexapoda</taxon>
        <taxon>Insecta</taxon>
        <taxon>Pterygota</taxon>
        <taxon>Neoptera</taxon>
        <taxon>Endopterygota</taxon>
        <taxon>Hymenoptera</taxon>
        <taxon>Apocrita</taxon>
        <taxon>Aculeata</taxon>
        <taxon>Apoidea</taxon>
        <taxon>Anthophila</taxon>
        <taxon>Apidae</taxon>
        <taxon>Xylocopa</taxon>
        <taxon>Xylocopa</taxon>
    </lineage>
</organism>
<dbReference type="Pfam" id="PF18114">
    <property type="entry name" value="Suv3_N"/>
    <property type="match status" value="1"/>
</dbReference>
<keyword evidence="11" id="KW-0496">Mitochondrion</keyword>
<evidence type="ECO:0000256" key="5">
    <source>
        <dbReference type="ARBA" id="ARBA00012552"/>
    </source>
</evidence>
<comment type="cofactor">
    <cofactor evidence="2">
        <name>Mg(2+)</name>
        <dbReference type="ChEBI" id="CHEBI:18420"/>
    </cofactor>
</comment>
<evidence type="ECO:0000256" key="9">
    <source>
        <dbReference type="ARBA" id="ARBA00022840"/>
    </source>
</evidence>
<keyword evidence="9" id="KW-0067">ATP-binding</keyword>
<protein>
    <recommendedName>
        <fullName evidence="5">RNA helicase</fullName>
        <ecNumber evidence="5">3.6.4.13</ecNumber>
    </recommendedName>
</protein>
<dbReference type="InterPro" id="IPR050699">
    <property type="entry name" value="RNA-DNA_Helicase"/>
</dbReference>
<evidence type="ECO:0000256" key="6">
    <source>
        <dbReference type="ARBA" id="ARBA00022741"/>
    </source>
</evidence>
<gene>
    <name evidence="14" type="ORF">XYLVIOL_LOCUS3427</name>
</gene>
<keyword evidence="7" id="KW-0378">Hydrolase</keyword>
<dbReference type="Gene3D" id="1.20.272.40">
    <property type="match status" value="1"/>
</dbReference>
<evidence type="ECO:0000256" key="3">
    <source>
        <dbReference type="ARBA" id="ARBA00004173"/>
    </source>
</evidence>
<evidence type="ECO:0000256" key="8">
    <source>
        <dbReference type="ARBA" id="ARBA00022806"/>
    </source>
</evidence>
<dbReference type="CDD" id="cd17913">
    <property type="entry name" value="DEXQc_Suv3"/>
    <property type="match status" value="1"/>
</dbReference>
<comment type="catalytic activity">
    <reaction evidence="12">
        <text>ATP + H2O = ADP + phosphate + H(+)</text>
        <dbReference type="Rhea" id="RHEA:13065"/>
        <dbReference type="ChEBI" id="CHEBI:15377"/>
        <dbReference type="ChEBI" id="CHEBI:15378"/>
        <dbReference type="ChEBI" id="CHEBI:30616"/>
        <dbReference type="ChEBI" id="CHEBI:43474"/>
        <dbReference type="ChEBI" id="CHEBI:456216"/>
        <dbReference type="EC" id="3.6.4.13"/>
    </reaction>
</comment>